<dbReference type="PANTHER" id="PTHR30545:SF2">
    <property type="entry name" value="SUGAR FERMENTATION STIMULATION PROTEIN A"/>
    <property type="match status" value="1"/>
</dbReference>
<dbReference type="NCBIfam" id="TIGR00230">
    <property type="entry name" value="sfsA"/>
    <property type="match status" value="1"/>
</dbReference>
<sequence length="238" mass="26352">MKYPNIRAGTFLARPNRFVAQVEVEGNLQVCHVKNTGRCRELLVPGCRVYLVDSHNPVRKTRFDLVAVEKEGPAGPLLINMDSQAPNRVFGEWAAAGGLGFVPTLLRPEMTYGNSRIDYYWEFLNGGEKTFDSTRGFVEVKGVTLEEDRIARFPDAPTLRGVKHLEALVAARQAGYGAAVCFVVQMEGMRWMEPNDATHPAFGEALRRAARAGVEVIALECGVTPDTLRILRPIPVKL</sequence>
<proteinExistence type="inferred from homology"/>
<dbReference type="Pfam" id="PF17746">
    <property type="entry name" value="SfsA_N"/>
    <property type="match status" value="1"/>
</dbReference>
<dbReference type="Pfam" id="PF03749">
    <property type="entry name" value="SfsA"/>
    <property type="match status" value="1"/>
</dbReference>
<feature type="domain" description="SfsA N-terminal OB" evidence="3">
    <location>
        <begin position="12"/>
        <end position="72"/>
    </location>
</feature>
<dbReference type="RefSeq" id="WP_186851770.1">
    <property type="nucleotide sequence ID" value="NZ_JACOPO010000001.1"/>
</dbReference>
<dbReference type="Gene3D" id="2.40.50.580">
    <property type="match status" value="1"/>
</dbReference>
<gene>
    <name evidence="1 4" type="primary">sfsA</name>
    <name evidence="4" type="ORF">H8S11_00040</name>
</gene>
<feature type="domain" description="Sugar fermentation stimulation protein C-terminal" evidence="2">
    <location>
        <begin position="85"/>
        <end position="226"/>
    </location>
</feature>
<evidence type="ECO:0000256" key="1">
    <source>
        <dbReference type="HAMAP-Rule" id="MF_00095"/>
    </source>
</evidence>
<comment type="similarity">
    <text evidence="1">Belongs to the SfsA family.</text>
</comment>
<dbReference type="GO" id="GO:0003677">
    <property type="term" value="F:DNA binding"/>
    <property type="evidence" value="ECO:0007669"/>
    <property type="project" value="InterPro"/>
</dbReference>
<dbReference type="HAMAP" id="MF_00095">
    <property type="entry name" value="SfsA"/>
    <property type="match status" value="1"/>
</dbReference>
<dbReference type="EMBL" id="JACOPO010000001">
    <property type="protein sequence ID" value="MBC5721219.1"/>
    <property type="molecule type" value="Genomic_DNA"/>
</dbReference>
<evidence type="ECO:0000313" key="4">
    <source>
        <dbReference type="EMBL" id="MBC5721219.1"/>
    </source>
</evidence>
<dbReference type="CDD" id="cd22359">
    <property type="entry name" value="SfsA-like_bacterial"/>
    <property type="match status" value="1"/>
</dbReference>
<evidence type="ECO:0000259" key="2">
    <source>
        <dbReference type="Pfam" id="PF03749"/>
    </source>
</evidence>
<dbReference type="Gene3D" id="3.40.1350.60">
    <property type="match status" value="1"/>
</dbReference>
<protein>
    <recommendedName>
        <fullName evidence="1">Sugar fermentation stimulation protein homolog</fullName>
    </recommendedName>
</protein>
<evidence type="ECO:0000313" key="5">
    <source>
        <dbReference type="Proteomes" id="UP000628736"/>
    </source>
</evidence>
<dbReference type="InterPro" id="IPR040452">
    <property type="entry name" value="SfsA_C"/>
</dbReference>
<dbReference type="Proteomes" id="UP000628736">
    <property type="component" value="Unassembled WGS sequence"/>
</dbReference>
<dbReference type="InterPro" id="IPR041465">
    <property type="entry name" value="SfsA_N"/>
</dbReference>
<comment type="caution">
    <text evidence="4">The sequence shown here is derived from an EMBL/GenBank/DDBJ whole genome shotgun (WGS) entry which is preliminary data.</text>
</comment>
<name>A0A8J6J0B3_9FIRM</name>
<accession>A0A8J6J0B3</accession>
<reference evidence="4" key="1">
    <citation type="submission" date="2020-08" db="EMBL/GenBank/DDBJ databases">
        <title>Genome public.</title>
        <authorList>
            <person name="Liu C."/>
            <person name="Sun Q."/>
        </authorList>
    </citation>
    <scope>NUCLEOTIDE SEQUENCE</scope>
    <source>
        <strain evidence="4">NSJ-23</strain>
    </source>
</reference>
<keyword evidence="5" id="KW-1185">Reference proteome</keyword>
<organism evidence="4 5">
    <name type="scientific">Flintibacter hominis</name>
    <dbReference type="NCBI Taxonomy" id="2763048"/>
    <lineage>
        <taxon>Bacteria</taxon>
        <taxon>Bacillati</taxon>
        <taxon>Bacillota</taxon>
        <taxon>Clostridia</taxon>
        <taxon>Eubacteriales</taxon>
        <taxon>Flintibacter</taxon>
    </lineage>
</organism>
<dbReference type="InterPro" id="IPR005224">
    <property type="entry name" value="SfsA"/>
</dbReference>
<evidence type="ECO:0000259" key="3">
    <source>
        <dbReference type="Pfam" id="PF17746"/>
    </source>
</evidence>
<dbReference type="PANTHER" id="PTHR30545">
    <property type="entry name" value="SUGAR FERMENTATION STIMULATION PROTEIN A"/>
    <property type="match status" value="1"/>
</dbReference>
<dbReference type="AlphaFoldDB" id="A0A8J6J0B3"/>